<name>A0A7J5C0B1_9MICO</name>
<dbReference type="GO" id="GO:0004081">
    <property type="term" value="F:bis(5'-nucleosyl)-tetraphosphatase (asymmetrical) activity"/>
    <property type="evidence" value="ECO:0007669"/>
    <property type="project" value="TreeGrafter"/>
</dbReference>
<protein>
    <submittedName>
        <fullName evidence="3">NUDIX hydrolase</fullName>
    </submittedName>
</protein>
<keyword evidence="1 3" id="KW-0378">Hydrolase</keyword>
<dbReference type="Pfam" id="PF00300">
    <property type="entry name" value="His_Phos_1"/>
    <property type="match status" value="1"/>
</dbReference>
<dbReference type="GO" id="GO:0006754">
    <property type="term" value="P:ATP biosynthetic process"/>
    <property type="evidence" value="ECO:0007669"/>
    <property type="project" value="TreeGrafter"/>
</dbReference>
<evidence type="ECO:0000313" key="4">
    <source>
        <dbReference type="Proteomes" id="UP000467240"/>
    </source>
</evidence>
<dbReference type="InterPro" id="IPR000086">
    <property type="entry name" value="NUDIX_hydrolase_dom"/>
</dbReference>
<dbReference type="CDD" id="cd03673">
    <property type="entry name" value="NUDIX_Ap6A_hydrolase"/>
    <property type="match status" value="1"/>
</dbReference>
<evidence type="ECO:0000313" key="3">
    <source>
        <dbReference type="EMBL" id="KAB1660330.1"/>
    </source>
</evidence>
<evidence type="ECO:0000256" key="1">
    <source>
        <dbReference type="ARBA" id="ARBA00022801"/>
    </source>
</evidence>
<reference evidence="3 4" key="1">
    <citation type="submission" date="2019-09" db="EMBL/GenBank/DDBJ databases">
        <title>Phylogeny of genus Pseudoclavibacter and closely related genus.</title>
        <authorList>
            <person name="Li Y."/>
        </authorList>
    </citation>
    <scope>NUCLEOTIDE SEQUENCE [LARGE SCALE GENOMIC DNA]</scope>
    <source>
        <strain evidence="3 4">DSM 23821</strain>
    </source>
</reference>
<organism evidence="3 4">
    <name type="scientific">Pseudoclavibacter chungangensis</name>
    <dbReference type="NCBI Taxonomy" id="587635"/>
    <lineage>
        <taxon>Bacteria</taxon>
        <taxon>Bacillati</taxon>
        <taxon>Actinomycetota</taxon>
        <taxon>Actinomycetes</taxon>
        <taxon>Micrococcales</taxon>
        <taxon>Microbacteriaceae</taxon>
        <taxon>Pseudoclavibacter</taxon>
    </lineage>
</organism>
<dbReference type="Gene3D" id="3.40.50.1240">
    <property type="entry name" value="Phosphoglycerate mutase-like"/>
    <property type="match status" value="1"/>
</dbReference>
<dbReference type="GO" id="GO:0006167">
    <property type="term" value="P:AMP biosynthetic process"/>
    <property type="evidence" value="ECO:0007669"/>
    <property type="project" value="TreeGrafter"/>
</dbReference>
<proteinExistence type="predicted"/>
<keyword evidence="4" id="KW-1185">Reference proteome</keyword>
<feature type="domain" description="Nudix hydrolase" evidence="2">
    <location>
        <begin position="14"/>
        <end position="145"/>
    </location>
</feature>
<sequence length="321" mass="34889">MTTVSTTDEPTELTSVYAAGAVLWRQEGDKIRVLVIHRDRHRDHSLAKGKVDPGETLPETAAREVLEETGYPATLGAPLGSVEYDLPSGRRKEVHYWTAEVTEEMFREHPFTPNDEVDRVEWLSVRKARKLVSYELDRDVLDRFQERVDAGTLRTFAVIALRHAKAVPPLGWPGDDASRPLTARGVEQAELVVPILRAFSPQVILSSDAVRCTSTVRPLAEAMGIEPRTVPAISQNAYDDGGDGIPEVVRDVVASGRTTVLCSHSPVIPEIAREIALAAGSPAGAASRHAMLSTAECVLVHLSTEHPDGGIVAIEEHGPLV</sequence>
<dbReference type="AlphaFoldDB" id="A0A7J5C0B1"/>
<dbReference type="SUPFAM" id="SSF53254">
    <property type="entry name" value="Phosphoglycerate mutase-like"/>
    <property type="match status" value="1"/>
</dbReference>
<evidence type="ECO:0000259" key="2">
    <source>
        <dbReference type="PROSITE" id="PS51462"/>
    </source>
</evidence>
<comment type="caution">
    <text evidence="3">The sequence shown here is derived from an EMBL/GenBank/DDBJ whole genome shotgun (WGS) entry which is preliminary data.</text>
</comment>
<dbReference type="Proteomes" id="UP000467240">
    <property type="component" value="Unassembled WGS sequence"/>
</dbReference>
<dbReference type="OrthoDB" id="4287477at2"/>
<dbReference type="PANTHER" id="PTHR21340:SF0">
    <property type="entry name" value="BIS(5'-NUCLEOSYL)-TETRAPHOSPHATASE [ASYMMETRICAL]"/>
    <property type="match status" value="1"/>
</dbReference>
<dbReference type="SUPFAM" id="SSF55811">
    <property type="entry name" value="Nudix"/>
    <property type="match status" value="1"/>
</dbReference>
<dbReference type="InterPro" id="IPR015797">
    <property type="entry name" value="NUDIX_hydrolase-like_dom_sf"/>
</dbReference>
<accession>A0A7J5C0B1</accession>
<dbReference type="SMART" id="SM00855">
    <property type="entry name" value="PGAM"/>
    <property type="match status" value="1"/>
</dbReference>
<dbReference type="Pfam" id="PF00293">
    <property type="entry name" value="NUDIX"/>
    <property type="match status" value="1"/>
</dbReference>
<dbReference type="EMBL" id="WBJZ01000003">
    <property type="protein sequence ID" value="KAB1660330.1"/>
    <property type="molecule type" value="Genomic_DNA"/>
</dbReference>
<dbReference type="CDD" id="cd07067">
    <property type="entry name" value="HP_PGM_like"/>
    <property type="match status" value="1"/>
</dbReference>
<dbReference type="PANTHER" id="PTHR21340">
    <property type="entry name" value="DIADENOSINE 5,5-P1,P4-TETRAPHOSPHATE PYROPHOSPHOHYDROLASE MUTT"/>
    <property type="match status" value="1"/>
</dbReference>
<gene>
    <name evidence="3" type="ORF">F8O01_03120</name>
</gene>
<dbReference type="RefSeq" id="WP_158039430.1">
    <property type="nucleotide sequence ID" value="NZ_JACCFV010000001.1"/>
</dbReference>
<dbReference type="PROSITE" id="PS00893">
    <property type="entry name" value="NUDIX_BOX"/>
    <property type="match status" value="1"/>
</dbReference>
<dbReference type="InterPro" id="IPR029033">
    <property type="entry name" value="His_PPase_superfam"/>
</dbReference>
<dbReference type="InterPro" id="IPR051325">
    <property type="entry name" value="Nudix_hydrolase_domain"/>
</dbReference>
<dbReference type="InterPro" id="IPR013078">
    <property type="entry name" value="His_Pase_superF_clade-1"/>
</dbReference>
<dbReference type="Gene3D" id="3.90.79.10">
    <property type="entry name" value="Nucleoside Triphosphate Pyrophosphohydrolase"/>
    <property type="match status" value="1"/>
</dbReference>
<dbReference type="InterPro" id="IPR020084">
    <property type="entry name" value="NUDIX_hydrolase_CS"/>
</dbReference>
<dbReference type="PROSITE" id="PS51462">
    <property type="entry name" value="NUDIX"/>
    <property type="match status" value="1"/>
</dbReference>